<dbReference type="OrthoDB" id="21421at2"/>
<proteinExistence type="predicted"/>
<comment type="caution">
    <text evidence="1">The sequence shown here is derived from an EMBL/GenBank/DDBJ whole genome shotgun (WGS) entry which is preliminary data.</text>
</comment>
<dbReference type="RefSeq" id="WP_103058293.1">
    <property type="nucleotide sequence ID" value="NZ_BSOF01000026.1"/>
</dbReference>
<dbReference type="Proteomes" id="UP000236345">
    <property type="component" value="Unassembled WGS sequence"/>
</dbReference>
<accession>A0A2K1QCQ7</accession>
<protein>
    <submittedName>
        <fullName evidence="1">Uncharacterized protein</fullName>
    </submittedName>
</protein>
<dbReference type="AlphaFoldDB" id="A0A2K1QCQ7"/>
<name>A0A2K1QCQ7_9GAMM</name>
<gene>
    <name evidence="1" type="ORF">COO59_02575</name>
</gene>
<evidence type="ECO:0000313" key="2">
    <source>
        <dbReference type="Proteomes" id="UP000236345"/>
    </source>
</evidence>
<evidence type="ECO:0000313" key="1">
    <source>
        <dbReference type="EMBL" id="PNS12823.1"/>
    </source>
</evidence>
<dbReference type="EMBL" id="NWUO01000002">
    <property type="protein sequence ID" value="PNS12823.1"/>
    <property type="molecule type" value="Genomic_DNA"/>
</dbReference>
<organism evidence="1 2">
    <name type="scientific">Mixta theicola</name>
    <dbReference type="NCBI Taxonomy" id="1458355"/>
    <lineage>
        <taxon>Bacteria</taxon>
        <taxon>Pseudomonadati</taxon>
        <taxon>Pseudomonadota</taxon>
        <taxon>Gammaproteobacteria</taxon>
        <taxon>Enterobacterales</taxon>
        <taxon>Erwiniaceae</taxon>
        <taxon>Mixta</taxon>
    </lineage>
</organism>
<sequence>MGSKKVNLDDIELEVAELSKDAFTDLQITTSKIIVRRWIDALTFSIGGIKQYKQQAIERGYGHGADKILYFQCVLSSLLSLYKVVLYLKEEDNHKAWASLIDAEDYLKVCTSFMKKYPPINEDESHGLDGLYMTTENFANLLFPKHALFNSPGMIESIGVCSVCSLSFILCEHVEECIYDGIYCQRVDREILEVNHMALVEFPRDRRCIINTRHDKDGYMIDVFSRERVEGQDAPAPDKYQSVVLNIKGIDVN</sequence>
<reference evidence="2" key="1">
    <citation type="submission" date="2017-09" db="EMBL/GenBank/DDBJ databases">
        <authorList>
            <person name="Palmer M."/>
            <person name="Steenkamp E.T."/>
            <person name="Coetzee M.P."/>
            <person name="Avontuur J.R."/>
            <person name="Van Zyl E."/>
            <person name="Chan W.-Y."/>
            <person name="Blom J."/>
            <person name="Venter S.N."/>
        </authorList>
    </citation>
    <scope>NUCLEOTIDE SEQUENCE [LARGE SCALE GENOMIC DNA]</scope>
    <source>
        <strain evidence="2">QC88-366</strain>
    </source>
</reference>
<keyword evidence="2" id="KW-1185">Reference proteome</keyword>